<protein>
    <recommendedName>
        <fullName evidence="4">Xylulose kinase</fullName>
        <ecNumber evidence="4">2.7.1.17</ecNumber>
    </recommendedName>
</protein>
<organism evidence="7 8">
    <name type="scientific">Oopsacas minuta</name>
    <dbReference type="NCBI Taxonomy" id="111878"/>
    <lineage>
        <taxon>Eukaryota</taxon>
        <taxon>Metazoa</taxon>
        <taxon>Porifera</taxon>
        <taxon>Hexactinellida</taxon>
        <taxon>Hexasterophora</taxon>
        <taxon>Lyssacinosida</taxon>
        <taxon>Leucopsacidae</taxon>
        <taxon>Oopsacas</taxon>
    </lineage>
</organism>
<dbReference type="Proteomes" id="UP001165289">
    <property type="component" value="Unassembled WGS sequence"/>
</dbReference>
<keyword evidence="8" id="KW-1185">Reference proteome</keyword>
<dbReference type="AlphaFoldDB" id="A0AAV7K3V0"/>
<dbReference type="InterPro" id="IPR018485">
    <property type="entry name" value="FGGY_C"/>
</dbReference>
<evidence type="ECO:0000256" key="3">
    <source>
        <dbReference type="ARBA" id="ARBA00022777"/>
    </source>
</evidence>
<reference evidence="7 8" key="1">
    <citation type="journal article" date="2023" name="BMC Biol.">
        <title>The compact genome of the sponge Oopsacas minuta (Hexactinellida) is lacking key metazoan core genes.</title>
        <authorList>
            <person name="Santini S."/>
            <person name="Schenkelaars Q."/>
            <person name="Jourda C."/>
            <person name="Duchesne M."/>
            <person name="Belahbib H."/>
            <person name="Rocher C."/>
            <person name="Selva M."/>
            <person name="Riesgo A."/>
            <person name="Vervoort M."/>
            <person name="Leys S.P."/>
            <person name="Kodjabachian L."/>
            <person name="Le Bivic A."/>
            <person name="Borchiellini C."/>
            <person name="Claverie J.M."/>
            <person name="Renard E."/>
        </authorList>
    </citation>
    <scope>NUCLEOTIDE SEQUENCE [LARGE SCALE GENOMIC DNA]</scope>
    <source>
        <strain evidence="7">SPO-2</strain>
    </source>
</reference>
<dbReference type="InterPro" id="IPR018484">
    <property type="entry name" value="FGGY_N"/>
</dbReference>
<dbReference type="GO" id="GO:0005524">
    <property type="term" value="F:ATP binding"/>
    <property type="evidence" value="ECO:0007669"/>
    <property type="project" value="UniProtKB-KW"/>
</dbReference>
<dbReference type="GO" id="GO:0042732">
    <property type="term" value="P:D-xylose metabolic process"/>
    <property type="evidence" value="ECO:0007669"/>
    <property type="project" value="UniProtKB-UniRule"/>
</dbReference>
<keyword evidence="4" id="KW-0859">Xylose metabolism</keyword>
<evidence type="ECO:0000259" key="6">
    <source>
        <dbReference type="Pfam" id="PF02782"/>
    </source>
</evidence>
<dbReference type="Pfam" id="PF02782">
    <property type="entry name" value="FGGY_C"/>
    <property type="match status" value="1"/>
</dbReference>
<dbReference type="PANTHER" id="PTHR10196:SF57">
    <property type="entry name" value="XYLULOSE KINASE"/>
    <property type="match status" value="1"/>
</dbReference>
<dbReference type="InterPro" id="IPR043129">
    <property type="entry name" value="ATPase_NBD"/>
</dbReference>
<dbReference type="PANTHER" id="PTHR10196">
    <property type="entry name" value="SUGAR KINASE"/>
    <property type="match status" value="1"/>
</dbReference>
<feature type="domain" description="Carbohydrate kinase FGGY C-terminal" evidence="6">
    <location>
        <begin position="292"/>
        <end position="476"/>
    </location>
</feature>
<evidence type="ECO:0000256" key="1">
    <source>
        <dbReference type="ARBA" id="ARBA00009156"/>
    </source>
</evidence>
<comment type="similarity">
    <text evidence="1 4">Belongs to the FGGY kinase family.</text>
</comment>
<keyword evidence="2 4" id="KW-0808">Transferase</keyword>
<dbReference type="GO" id="GO:0005829">
    <property type="term" value="C:cytosol"/>
    <property type="evidence" value="ECO:0007669"/>
    <property type="project" value="TreeGrafter"/>
</dbReference>
<dbReference type="Gene3D" id="3.30.420.40">
    <property type="match status" value="2"/>
</dbReference>
<keyword evidence="4" id="KW-0067">ATP-binding</keyword>
<dbReference type="GO" id="GO:0004856">
    <property type="term" value="F:D-xylulokinase activity"/>
    <property type="evidence" value="ECO:0007669"/>
    <property type="project" value="UniProtKB-UniRule"/>
</dbReference>
<evidence type="ECO:0000256" key="2">
    <source>
        <dbReference type="ARBA" id="ARBA00022679"/>
    </source>
</evidence>
<keyword evidence="4" id="KW-0119">Carbohydrate metabolism</keyword>
<accession>A0AAV7K3V0</accession>
<evidence type="ECO:0000313" key="7">
    <source>
        <dbReference type="EMBL" id="KAI6655475.1"/>
    </source>
</evidence>
<comment type="caution">
    <text evidence="7">The sequence shown here is derived from an EMBL/GenBank/DDBJ whole genome shotgun (WGS) entry which is preliminary data.</text>
</comment>
<dbReference type="GO" id="GO:0005997">
    <property type="term" value="P:xylulose metabolic process"/>
    <property type="evidence" value="ECO:0007669"/>
    <property type="project" value="UniProtKB-UniRule"/>
</dbReference>
<name>A0AAV7K3V0_9METZ</name>
<feature type="domain" description="Carbohydrate kinase FGGY N-terminal" evidence="5">
    <location>
        <begin position="134"/>
        <end position="283"/>
    </location>
</feature>
<proteinExistence type="inferred from homology"/>
<dbReference type="CDD" id="cd07776">
    <property type="entry name" value="ASKHA_NBD_FGGY_SpXK-like"/>
    <property type="match status" value="1"/>
</dbReference>
<evidence type="ECO:0000313" key="8">
    <source>
        <dbReference type="Proteomes" id="UP001165289"/>
    </source>
</evidence>
<comment type="catalytic activity">
    <reaction evidence="4">
        <text>D-xylulose + ATP = D-xylulose 5-phosphate + ADP + H(+)</text>
        <dbReference type="Rhea" id="RHEA:10964"/>
        <dbReference type="ChEBI" id="CHEBI:15378"/>
        <dbReference type="ChEBI" id="CHEBI:17140"/>
        <dbReference type="ChEBI" id="CHEBI:30616"/>
        <dbReference type="ChEBI" id="CHEBI:57737"/>
        <dbReference type="ChEBI" id="CHEBI:456216"/>
        <dbReference type="EC" id="2.7.1.17"/>
    </reaction>
</comment>
<keyword evidence="3 4" id="KW-0418">Kinase</keyword>
<keyword evidence="4" id="KW-0547">Nucleotide-binding</keyword>
<gene>
    <name evidence="7" type="ORF">LOD99_1974</name>
</gene>
<dbReference type="SUPFAM" id="SSF53067">
    <property type="entry name" value="Actin-like ATPase domain"/>
    <property type="match status" value="2"/>
</dbReference>
<comment type="function">
    <text evidence="4">Phosphorylates D-xylulose to produce D-xylulose 5-phosphate, a molecule that may play an important role in the regulation of glucose metabolism and lipogenesis.</text>
</comment>
<evidence type="ECO:0000256" key="4">
    <source>
        <dbReference type="RuleBase" id="RU367058"/>
    </source>
</evidence>
<sequence length="529" mass="57442">MSDGNLYLGFDFSTQQLKVIAIRESLEIFCEESIQFDGDIPEYKTQGGVHRYPYEPLKVTAPPLMWVSALDLILKKLKASKFPFERVASISGAGQQHGSIYWSVGGVESLKTLDPALPLRDNLRTAFAIESSPVWMDSSTAVECRNLEESVAGPLTLSAITGSRGYERFTGNQISKILKGTSNKIARISLVSSFAASLLIGSVAPIDLSDGSGMNLLNIKSKLWEECLLVASGGEKLAEMLGPPIPTNSIIGELHPYYQVRYGFSKKCRVVSFTGDNPSSLAGLPAHPGDIVISLGTSDTLFLSLSEHVPSLMGHVFVSPLDPSNYMGLLCYKNGSLARERVRDICAEGSWDKFNSLLEKTPPGNNGVIGMYFFDAEITPDIQGLHLFDSNSNPITEIAHEQQVRAILEGQIIAKLLHSSSLGYTTGPSSRVLATGGASNNPHILQLIADIFNCSVYIVDSTSNSACLGAAIRAIFSTNVIPDTTYPELVERAVKCSFATEPRSELVSLYRNMLLRYKQLEESILAAKS</sequence>
<dbReference type="EC" id="2.7.1.17" evidence="4"/>
<evidence type="ECO:0000259" key="5">
    <source>
        <dbReference type="Pfam" id="PF00370"/>
    </source>
</evidence>
<dbReference type="FunFam" id="3.30.420.40:FF:000118">
    <property type="entry name" value="Xylulose kinase 2"/>
    <property type="match status" value="1"/>
</dbReference>
<dbReference type="Pfam" id="PF00370">
    <property type="entry name" value="FGGY_N"/>
    <property type="match status" value="1"/>
</dbReference>
<dbReference type="EMBL" id="JAKMXF010000188">
    <property type="protein sequence ID" value="KAI6655475.1"/>
    <property type="molecule type" value="Genomic_DNA"/>
</dbReference>
<dbReference type="InterPro" id="IPR042024">
    <property type="entry name" value="D-XK_euk"/>
</dbReference>